<gene>
    <name evidence="1" type="ORF">BN869_000001623_1</name>
</gene>
<dbReference type="EMBL" id="CDPU01000003">
    <property type="protein sequence ID" value="CEO45568.1"/>
    <property type="molecule type" value="Genomic_DNA"/>
</dbReference>
<organism evidence="1">
    <name type="scientific">Bionectria ochroleuca</name>
    <name type="common">Gliocladium roseum</name>
    <dbReference type="NCBI Taxonomy" id="29856"/>
    <lineage>
        <taxon>Eukaryota</taxon>
        <taxon>Fungi</taxon>
        <taxon>Dikarya</taxon>
        <taxon>Ascomycota</taxon>
        <taxon>Pezizomycotina</taxon>
        <taxon>Sordariomycetes</taxon>
        <taxon>Hypocreomycetidae</taxon>
        <taxon>Hypocreales</taxon>
        <taxon>Bionectriaceae</taxon>
        <taxon>Clonostachys</taxon>
    </lineage>
</organism>
<accession>A0A0B7JKV1</accession>
<evidence type="ECO:0000313" key="1">
    <source>
        <dbReference type="EMBL" id="CEO45568.1"/>
    </source>
</evidence>
<dbReference type="AlphaFoldDB" id="A0A0B7JKV1"/>
<sequence length="99" mass="11323">QLRLNPHHHNLDTSARSPAVLKLSIVPNRQNVSRKPALQASALCPTFQWPQAELRLPGGSLRRWLRLRIGLQRHHEQGLGRKQPRPPMEGYPPQVCCRC</sequence>
<feature type="non-terminal residue" evidence="1">
    <location>
        <position position="1"/>
    </location>
</feature>
<reference evidence="1" key="1">
    <citation type="submission" date="2015-01" db="EMBL/GenBank/DDBJ databases">
        <authorList>
            <person name="Durling Mikael"/>
        </authorList>
    </citation>
    <scope>NUCLEOTIDE SEQUENCE</scope>
</reference>
<protein>
    <submittedName>
        <fullName evidence="1">Uncharacterized protein</fullName>
    </submittedName>
</protein>
<name>A0A0B7JKV1_BIOOC</name>
<proteinExistence type="predicted"/>